<reference evidence="2 3" key="1">
    <citation type="journal article" date="2019" name="Int. J. Syst. Evol. Microbiol.">
        <title>The Global Catalogue of Microorganisms (GCM) 10K type strain sequencing project: providing services to taxonomists for standard genome sequencing and annotation.</title>
        <authorList>
            <consortium name="The Broad Institute Genomics Platform"/>
            <consortium name="The Broad Institute Genome Sequencing Center for Infectious Disease"/>
            <person name="Wu L."/>
            <person name="Ma J."/>
        </authorList>
    </citation>
    <scope>NUCLEOTIDE SEQUENCE [LARGE SCALE GENOMIC DNA]</scope>
    <source>
        <strain evidence="2 3">JCM 10696</strain>
    </source>
</reference>
<organism evidence="2 3">
    <name type="scientific">Actinocorallia libanotica</name>
    <dbReference type="NCBI Taxonomy" id="46162"/>
    <lineage>
        <taxon>Bacteria</taxon>
        <taxon>Bacillati</taxon>
        <taxon>Actinomycetota</taxon>
        <taxon>Actinomycetes</taxon>
        <taxon>Streptosporangiales</taxon>
        <taxon>Thermomonosporaceae</taxon>
        <taxon>Actinocorallia</taxon>
    </lineage>
</organism>
<keyword evidence="1" id="KW-0812">Transmembrane</keyword>
<dbReference type="SUPFAM" id="SSF141571">
    <property type="entry name" value="Pentapeptide repeat-like"/>
    <property type="match status" value="1"/>
</dbReference>
<dbReference type="InterPro" id="IPR001646">
    <property type="entry name" value="5peptide_repeat"/>
</dbReference>
<evidence type="ECO:0000313" key="2">
    <source>
        <dbReference type="EMBL" id="GAA0958681.1"/>
    </source>
</evidence>
<protein>
    <recommendedName>
        <fullName evidence="4">Pentapeptide repeat protein</fullName>
    </recommendedName>
</protein>
<dbReference type="Pfam" id="PF13576">
    <property type="entry name" value="Pentapeptide_3"/>
    <property type="match status" value="1"/>
</dbReference>
<gene>
    <name evidence="2" type="ORF">GCM10009550_47520</name>
</gene>
<evidence type="ECO:0008006" key="4">
    <source>
        <dbReference type="Google" id="ProtNLM"/>
    </source>
</evidence>
<keyword evidence="1" id="KW-1133">Transmembrane helix</keyword>
<dbReference type="Proteomes" id="UP001500665">
    <property type="component" value="Unassembled WGS sequence"/>
</dbReference>
<keyword evidence="3" id="KW-1185">Reference proteome</keyword>
<accession>A0ABN1RK14</accession>
<comment type="caution">
    <text evidence="2">The sequence shown here is derived from an EMBL/GenBank/DDBJ whole genome shotgun (WGS) entry which is preliminary data.</text>
</comment>
<proteinExistence type="predicted"/>
<name>A0ABN1RK14_9ACTN</name>
<dbReference type="Gene3D" id="2.160.20.80">
    <property type="entry name" value="E3 ubiquitin-protein ligase SopA"/>
    <property type="match status" value="1"/>
</dbReference>
<evidence type="ECO:0000256" key="1">
    <source>
        <dbReference type="SAM" id="Phobius"/>
    </source>
</evidence>
<evidence type="ECO:0000313" key="3">
    <source>
        <dbReference type="Proteomes" id="UP001500665"/>
    </source>
</evidence>
<dbReference type="EMBL" id="BAAAHH010000021">
    <property type="protein sequence ID" value="GAA0958681.1"/>
    <property type="molecule type" value="Genomic_DNA"/>
</dbReference>
<feature type="transmembrane region" description="Helical" evidence="1">
    <location>
        <begin position="277"/>
        <end position="297"/>
    </location>
</feature>
<sequence length="312" mass="34058">MDLMPGGKVDLRGRVVGPEEWAAVRAAATGPDGTVRLGRCWFEDARIEEVSFHGVVFEGDVSFCRAEFGKGVSFYQTVFAGNASFCEAVFAGNASFHEAAFHGHADFSRTRFRGDALFGHALWRRDADFSGAFFQNAADFDRADFRRDAAFHEAYFRSAVSLRHADVSRNLTFSRASFHGDAWIGPLTAGGRVGLDAVRSLRRLRISVRAPAVTARHAVLERAHLRTPADLSQAVVGELLLDGCDPGLCSFEETRIRSRTVRGGPVIAEPDRTRHPLAVALSAVALLVIAFAALMSLRQTGHAPLHLARLRP</sequence>
<keyword evidence="1" id="KW-0472">Membrane</keyword>